<comment type="caution">
    <text evidence="9">Lacks conserved residue(s) required for the propagation of feature annotation.</text>
</comment>
<feature type="transmembrane region" description="Helical" evidence="9">
    <location>
        <begin position="155"/>
        <end position="181"/>
    </location>
</feature>
<evidence type="ECO:0000256" key="1">
    <source>
        <dbReference type="ARBA" id="ARBA00004651"/>
    </source>
</evidence>
<name>A0A1F5NEX1_9BACT</name>
<dbReference type="InterPro" id="IPR022646">
    <property type="entry name" value="SecD/SecF_CS"/>
</dbReference>
<evidence type="ECO:0000313" key="11">
    <source>
        <dbReference type="EMBL" id="OGE76231.1"/>
    </source>
</evidence>
<evidence type="ECO:0000259" key="10">
    <source>
        <dbReference type="Pfam" id="PF02355"/>
    </source>
</evidence>
<dbReference type="PANTHER" id="PTHR30081">
    <property type="entry name" value="PROTEIN-EXPORT MEMBRANE PROTEIN SEC"/>
    <property type="match status" value="1"/>
</dbReference>
<keyword evidence="7 9" id="KW-0811">Translocation</keyword>
<comment type="subcellular location">
    <subcellularLocation>
        <location evidence="1 9">Cell membrane</location>
        <topology evidence="1 9">Multi-pass membrane protein</topology>
    </subcellularLocation>
</comment>
<comment type="similarity">
    <text evidence="9">Belongs to the SecD/SecF family. SecF subfamily.</text>
</comment>
<dbReference type="InterPro" id="IPR022645">
    <property type="entry name" value="SecD/SecF_bac"/>
</dbReference>
<dbReference type="AlphaFoldDB" id="A0A1F5NEX1"/>
<dbReference type="NCBIfam" id="TIGR00966">
    <property type="entry name" value="transloc_SecF"/>
    <property type="match status" value="1"/>
</dbReference>
<dbReference type="InterPro" id="IPR005665">
    <property type="entry name" value="SecF_bac"/>
</dbReference>
<evidence type="ECO:0000256" key="9">
    <source>
        <dbReference type="HAMAP-Rule" id="MF_01464"/>
    </source>
</evidence>
<dbReference type="Proteomes" id="UP000176547">
    <property type="component" value="Unassembled WGS sequence"/>
</dbReference>
<keyword evidence="2 9" id="KW-0813">Transport</keyword>
<evidence type="ECO:0000313" key="12">
    <source>
        <dbReference type="Proteomes" id="UP000176547"/>
    </source>
</evidence>
<dbReference type="GO" id="GO:0065002">
    <property type="term" value="P:intracellular protein transmembrane transport"/>
    <property type="evidence" value="ECO:0007669"/>
    <property type="project" value="UniProtKB-UniRule"/>
</dbReference>
<dbReference type="GO" id="GO:0006605">
    <property type="term" value="P:protein targeting"/>
    <property type="evidence" value="ECO:0007669"/>
    <property type="project" value="UniProtKB-UniRule"/>
</dbReference>
<dbReference type="Pfam" id="PF07549">
    <property type="entry name" value="Sec_GG"/>
    <property type="match status" value="1"/>
</dbReference>
<comment type="caution">
    <text evidence="11">The sequence shown here is derived from an EMBL/GenBank/DDBJ whole genome shotgun (WGS) entry which is preliminary data.</text>
</comment>
<feature type="transmembrane region" description="Helical" evidence="9">
    <location>
        <begin position="124"/>
        <end position="143"/>
    </location>
</feature>
<feature type="transmembrane region" description="Helical" evidence="9">
    <location>
        <begin position="12"/>
        <end position="35"/>
    </location>
</feature>
<evidence type="ECO:0000256" key="5">
    <source>
        <dbReference type="ARBA" id="ARBA00022927"/>
    </source>
</evidence>
<keyword evidence="3 9" id="KW-1003">Cell membrane</keyword>
<keyword evidence="8 9" id="KW-0472">Membrane</keyword>
<dbReference type="GO" id="GO:0005886">
    <property type="term" value="C:plasma membrane"/>
    <property type="evidence" value="ECO:0007669"/>
    <property type="project" value="UniProtKB-SubCell"/>
</dbReference>
<feature type="domain" description="Protein export membrane protein SecD/SecF C-terminal" evidence="10">
    <location>
        <begin position="95"/>
        <end position="296"/>
    </location>
</feature>
<dbReference type="GO" id="GO:0015450">
    <property type="term" value="F:protein-transporting ATPase activity"/>
    <property type="evidence" value="ECO:0007669"/>
    <property type="project" value="InterPro"/>
</dbReference>
<sequence length="300" mass="33049">MFSVTKYYKVWFAFSGILLVAAIAAVAVWGLHLGIDFVGGSRAEFEFVETPEPGQVRSELAAAGIADALVQSAGENRLVIKTKNLTETEKSTVEAALLEKFGEYQEISFQNVGPTIGRELLNRAYWQIVLVVLGIVLYITYAFRKIGKQMRGGKVKAWHLGVATVIALTHDLMIPVGVFAALGHFRGVEVDSLFITALLTILGFSVHDTIVVFDRVRENLQKHPYLSIQSVIDYSVASTFARSINTSSTLMFVLTALLLFGGQSIFYFVLALLIGVVFGTYSSIFIASPILYLWHRRSGI</sequence>
<evidence type="ECO:0000256" key="8">
    <source>
        <dbReference type="ARBA" id="ARBA00023136"/>
    </source>
</evidence>
<dbReference type="InterPro" id="IPR048634">
    <property type="entry name" value="SecD_SecF_C"/>
</dbReference>
<evidence type="ECO:0000256" key="7">
    <source>
        <dbReference type="ARBA" id="ARBA00023010"/>
    </source>
</evidence>
<comment type="function">
    <text evidence="9">Part of the Sec protein translocase complex. Interacts with the SecYEG preprotein conducting channel. SecDF uses the proton motive force (PMF) to complete protein translocation after the ATP-dependent function of SecA.</text>
</comment>
<reference evidence="11 12" key="1">
    <citation type="journal article" date="2016" name="Nat. Commun.">
        <title>Thousands of microbial genomes shed light on interconnected biogeochemical processes in an aquifer system.</title>
        <authorList>
            <person name="Anantharaman K."/>
            <person name="Brown C.T."/>
            <person name="Hug L.A."/>
            <person name="Sharon I."/>
            <person name="Castelle C.J."/>
            <person name="Probst A.J."/>
            <person name="Thomas B.C."/>
            <person name="Singh A."/>
            <person name="Wilkins M.J."/>
            <person name="Karaoz U."/>
            <person name="Brodie E.L."/>
            <person name="Williams K.H."/>
            <person name="Hubbard S.S."/>
            <person name="Banfield J.F."/>
        </authorList>
    </citation>
    <scope>NUCLEOTIDE SEQUENCE [LARGE SCALE GENOMIC DNA]</scope>
</reference>
<dbReference type="GO" id="GO:0043952">
    <property type="term" value="P:protein transport by the Sec complex"/>
    <property type="evidence" value="ECO:0007669"/>
    <property type="project" value="UniProtKB-UniRule"/>
</dbReference>
<feature type="transmembrane region" description="Helical" evidence="9">
    <location>
        <begin position="193"/>
        <end position="213"/>
    </location>
</feature>
<dbReference type="EMBL" id="MFEG01000014">
    <property type="protein sequence ID" value="OGE76231.1"/>
    <property type="molecule type" value="Genomic_DNA"/>
</dbReference>
<keyword evidence="5 9" id="KW-0653">Protein transport</keyword>
<dbReference type="PRINTS" id="PR01755">
    <property type="entry name" value="SECFTRNLCASE"/>
</dbReference>
<feature type="transmembrane region" description="Helical" evidence="9">
    <location>
        <begin position="265"/>
        <end position="294"/>
    </location>
</feature>
<protein>
    <recommendedName>
        <fullName evidence="9">Protein-export membrane protein SecF</fullName>
    </recommendedName>
</protein>
<dbReference type="Gene3D" id="1.20.1640.10">
    <property type="entry name" value="Multidrug efflux transporter AcrB transmembrane domain"/>
    <property type="match status" value="1"/>
</dbReference>
<evidence type="ECO:0000256" key="2">
    <source>
        <dbReference type="ARBA" id="ARBA00022448"/>
    </source>
</evidence>
<evidence type="ECO:0000256" key="6">
    <source>
        <dbReference type="ARBA" id="ARBA00022989"/>
    </source>
</evidence>
<dbReference type="PANTHER" id="PTHR30081:SF8">
    <property type="entry name" value="PROTEIN TRANSLOCASE SUBUNIT SECF"/>
    <property type="match status" value="1"/>
</dbReference>
<keyword evidence="4 9" id="KW-0812">Transmembrane</keyword>
<dbReference type="SUPFAM" id="SSF82866">
    <property type="entry name" value="Multidrug efflux transporter AcrB transmembrane domain"/>
    <property type="match status" value="1"/>
</dbReference>
<organism evidence="11 12">
    <name type="scientific">Candidatus Doudnabacteria bacterium RIFCSPHIGHO2_01_52_17</name>
    <dbReference type="NCBI Taxonomy" id="1817820"/>
    <lineage>
        <taxon>Bacteria</taxon>
        <taxon>Candidatus Doudnaibacteriota</taxon>
    </lineage>
</organism>
<keyword evidence="6 9" id="KW-1133">Transmembrane helix</keyword>
<accession>A0A1F5NEX1</accession>
<comment type="subunit">
    <text evidence="9">Forms a complex with SecD. Part of the essential Sec protein translocation apparatus which comprises SecA, SecYEG and auxiliary proteins SecDF. Other proteins may also be involved.</text>
</comment>
<evidence type="ECO:0000256" key="4">
    <source>
        <dbReference type="ARBA" id="ARBA00022692"/>
    </source>
</evidence>
<dbReference type="InterPro" id="IPR022813">
    <property type="entry name" value="SecD/SecF_arch_bac"/>
</dbReference>
<evidence type="ECO:0000256" key="3">
    <source>
        <dbReference type="ARBA" id="ARBA00022475"/>
    </source>
</evidence>
<gene>
    <name evidence="9" type="primary">secF</name>
    <name evidence="11" type="ORF">A3K06_00215</name>
</gene>
<proteinExistence type="inferred from homology"/>
<dbReference type="HAMAP" id="MF_01464_B">
    <property type="entry name" value="SecF_B"/>
    <property type="match status" value="1"/>
</dbReference>
<dbReference type="Pfam" id="PF02355">
    <property type="entry name" value="SecD_SecF_C"/>
    <property type="match status" value="1"/>
</dbReference>